<dbReference type="EMBL" id="JAGMUU010000039">
    <property type="protein sequence ID" value="KAH7115361.1"/>
    <property type="molecule type" value="Genomic_DNA"/>
</dbReference>
<accession>A0A9P9DAN0</accession>
<evidence type="ECO:0000313" key="2">
    <source>
        <dbReference type="EMBL" id="KAH7115361.1"/>
    </source>
</evidence>
<comment type="caution">
    <text evidence="2">The sequence shown here is derived from an EMBL/GenBank/DDBJ whole genome shotgun (WGS) entry which is preliminary data.</text>
</comment>
<sequence>MTPGATVDVAYAWQSGHRSAQRSSTYGLDGAFPDQLQPTLLRAYARVSAEWHAFLAKNKPAGPEETPVGAGGDDEPKDVTVTVAPSRGQFGSRSSGPQPSFLFDLVILGSLMPKEHENAILND</sequence>
<dbReference type="OrthoDB" id="4845846at2759"/>
<evidence type="ECO:0000313" key="3">
    <source>
        <dbReference type="Proteomes" id="UP000717696"/>
    </source>
</evidence>
<dbReference type="Proteomes" id="UP000717696">
    <property type="component" value="Unassembled WGS sequence"/>
</dbReference>
<dbReference type="AlphaFoldDB" id="A0A9P9DAN0"/>
<name>A0A9P9DAN0_9HYPO</name>
<keyword evidence="3" id="KW-1185">Reference proteome</keyword>
<feature type="region of interest" description="Disordered" evidence="1">
    <location>
        <begin position="57"/>
        <end position="79"/>
    </location>
</feature>
<protein>
    <submittedName>
        <fullName evidence="2">Uncharacterized protein</fullName>
    </submittedName>
</protein>
<reference evidence="2" key="1">
    <citation type="journal article" date="2021" name="Nat. Commun.">
        <title>Genetic determinants of endophytism in the Arabidopsis root mycobiome.</title>
        <authorList>
            <person name="Mesny F."/>
            <person name="Miyauchi S."/>
            <person name="Thiergart T."/>
            <person name="Pickel B."/>
            <person name="Atanasova L."/>
            <person name="Karlsson M."/>
            <person name="Huettel B."/>
            <person name="Barry K.W."/>
            <person name="Haridas S."/>
            <person name="Chen C."/>
            <person name="Bauer D."/>
            <person name="Andreopoulos W."/>
            <person name="Pangilinan J."/>
            <person name="LaButti K."/>
            <person name="Riley R."/>
            <person name="Lipzen A."/>
            <person name="Clum A."/>
            <person name="Drula E."/>
            <person name="Henrissat B."/>
            <person name="Kohler A."/>
            <person name="Grigoriev I.V."/>
            <person name="Martin F.M."/>
            <person name="Hacquard S."/>
        </authorList>
    </citation>
    <scope>NUCLEOTIDE SEQUENCE</scope>
    <source>
        <strain evidence="2">MPI-CAGE-AT-0021</strain>
    </source>
</reference>
<organism evidence="2 3">
    <name type="scientific">Dactylonectria estremocensis</name>
    <dbReference type="NCBI Taxonomy" id="1079267"/>
    <lineage>
        <taxon>Eukaryota</taxon>
        <taxon>Fungi</taxon>
        <taxon>Dikarya</taxon>
        <taxon>Ascomycota</taxon>
        <taxon>Pezizomycotina</taxon>
        <taxon>Sordariomycetes</taxon>
        <taxon>Hypocreomycetidae</taxon>
        <taxon>Hypocreales</taxon>
        <taxon>Nectriaceae</taxon>
        <taxon>Dactylonectria</taxon>
    </lineage>
</organism>
<gene>
    <name evidence="2" type="ORF">B0J13DRAFT_572414</name>
</gene>
<evidence type="ECO:0000256" key="1">
    <source>
        <dbReference type="SAM" id="MobiDB-lite"/>
    </source>
</evidence>
<proteinExistence type="predicted"/>